<dbReference type="PROSITE" id="PS50109">
    <property type="entry name" value="HIS_KIN"/>
    <property type="match status" value="1"/>
</dbReference>
<dbReference type="InterPro" id="IPR036097">
    <property type="entry name" value="HisK_dim/P_sf"/>
</dbReference>
<dbReference type="Gene3D" id="1.10.287.130">
    <property type="match status" value="1"/>
</dbReference>
<dbReference type="InterPro" id="IPR004358">
    <property type="entry name" value="Sig_transdc_His_kin-like_C"/>
</dbReference>
<dbReference type="AlphaFoldDB" id="A0A370DK05"/>
<evidence type="ECO:0000256" key="2">
    <source>
        <dbReference type="ARBA" id="ARBA00004370"/>
    </source>
</evidence>
<feature type="domain" description="HAMP" evidence="10">
    <location>
        <begin position="172"/>
        <end position="224"/>
    </location>
</feature>
<dbReference type="EC" id="2.7.13.3" evidence="3"/>
<dbReference type="Pfam" id="PF02518">
    <property type="entry name" value="HATPase_c"/>
    <property type="match status" value="1"/>
</dbReference>
<keyword evidence="12" id="KW-1185">Reference proteome</keyword>
<keyword evidence="4" id="KW-0597">Phosphoprotein</keyword>
<dbReference type="InterPro" id="IPR005467">
    <property type="entry name" value="His_kinase_dom"/>
</dbReference>
<dbReference type="FunFam" id="3.30.565.10:FF:000010">
    <property type="entry name" value="Sensor histidine kinase RcsC"/>
    <property type="match status" value="1"/>
</dbReference>
<evidence type="ECO:0000256" key="4">
    <source>
        <dbReference type="ARBA" id="ARBA00022553"/>
    </source>
</evidence>
<evidence type="ECO:0000313" key="11">
    <source>
        <dbReference type="EMBL" id="RDH85242.1"/>
    </source>
</evidence>
<comment type="caution">
    <text evidence="11">The sequence shown here is derived from an EMBL/GenBank/DDBJ whole genome shotgun (WGS) entry which is preliminary data.</text>
</comment>
<feature type="transmembrane region" description="Helical" evidence="8">
    <location>
        <begin position="151"/>
        <end position="170"/>
    </location>
</feature>
<keyword evidence="5" id="KW-0808">Transferase</keyword>
<dbReference type="InterPro" id="IPR036890">
    <property type="entry name" value="HATPase_C_sf"/>
</dbReference>
<dbReference type="SMART" id="SM00388">
    <property type="entry name" value="HisKA"/>
    <property type="match status" value="1"/>
</dbReference>
<dbReference type="PRINTS" id="PR00344">
    <property type="entry name" value="BCTRLSENSOR"/>
</dbReference>
<dbReference type="SUPFAM" id="SSF55874">
    <property type="entry name" value="ATPase domain of HSP90 chaperone/DNA topoisomerase II/histidine kinase"/>
    <property type="match status" value="1"/>
</dbReference>
<dbReference type="Pfam" id="PF00512">
    <property type="entry name" value="HisKA"/>
    <property type="match status" value="1"/>
</dbReference>
<name>A0A370DK05_9GAMM</name>
<proteinExistence type="predicted"/>
<keyword evidence="7" id="KW-0902">Two-component regulatory system</keyword>
<evidence type="ECO:0000256" key="7">
    <source>
        <dbReference type="ARBA" id="ARBA00023012"/>
    </source>
</evidence>
<sequence>MLDKSLTSDWTTGWYGSLSVKITSIVLWGIAIIGASIAVVLVWNSDTEIRLKFDHYADTIALTASHDLFQSVSAKENLNWDNLMIQAKSLGFTGMTINFNHSISYRSGETNSDNKIIRKLYYHENQKPKVANLTLYHLPFERLQSLEQKRLLLTTVAICLVFGLLLNWIIQKILANPFQALLEATKKISEGQMDLRLDDARQDEFGQLARFFNKMMDQISAQQNFLKETTKQAESATRAKSTFIANMSHELRTPLNSIIGFTSTVKEGMAGEVNKEQVLQLNKAHSSAKHLLSLINELLDLSKIEAGKADLNIKEFNVAELVTEVTDMLKPLCEKKSLRLQVECNNCGLLSSDQMKIRQILIILIDNAIKFTQSGSISVKSWLENNKVWFEVKDTGSGIKVSNIDIIFTPFYQEDSKGDKQHDGSGLGLAICKQFLDMLSGDIEVISVQGKGSRFIFNLPESDNHE</sequence>
<gene>
    <name evidence="11" type="ORF">DIZ80_02155</name>
</gene>
<dbReference type="Proteomes" id="UP000254266">
    <property type="component" value="Unassembled WGS sequence"/>
</dbReference>
<dbReference type="EMBL" id="QFXC01000004">
    <property type="protein sequence ID" value="RDH85242.1"/>
    <property type="molecule type" value="Genomic_DNA"/>
</dbReference>
<dbReference type="InterPro" id="IPR003660">
    <property type="entry name" value="HAMP_dom"/>
</dbReference>
<keyword evidence="6" id="KW-0418">Kinase</keyword>
<evidence type="ECO:0000259" key="9">
    <source>
        <dbReference type="PROSITE" id="PS50109"/>
    </source>
</evidence>
<evidence type="ECO:0000256" key="1">
    <source>
        <dbReference type="ARBA" id="ARBA00000085"/>
    </source>
</evidence>
<dbReference type="Pfam" id="PF00672">
    <property type="entry name" value="HAMP"/>
    <property type="match status" value="1"/>
</dbReference>
<dbReference type="Gene3D" id="6.10.340.10">
    <property type="match status" value="1"/>
</dbReference>
<evidence type="ECO:0000256" key="8">
    <source>
        <dbReference type="SAM" id="Phobius"/>
    </source>
</evidence>
<keyword evidence="8" id="KW-1133">Transmembrane helix</keyword>
<dbReference type="InterPro" id="IPR050736">
    <property type="entry name" value="Sensor_HK_Regulatory"/>
</dbReference>
<dbReference type="CDD" id="cd00082">
    <property type="entry name" value="HisKA"/>
    <property type="match status" value="1"/>
</dbReference>
<comment type="subcellular location">
    <subcellularLocation>
        <location evidence="2">Membrane</location>
    </subcellularLocation>
</comment>
<feature type="transmembrane region" description="Helical" evidence="8">
    <location>
        <begin position="20"/>
        <end position="43"/>
    </location>
</feature>
<dbReference type="PANTHER" id="PTHR43711">
    <property type="entry name" value="TWO-COMPONENT HISTIDINE KINASE"/>
    <property type="match status" value="1"/>
</dbReference>
<dbReference type="SMART" id="SM00387">
    <property type="entry name" value="HATPase_c"/>
    <property type="match status" value="1"/>
</dbReference>
<dbReference type="InterPro" id="IPR003594">
    <property type="entry name" value="HATPase_dom"/>
</dbReference>
<dbReference type="SUPFAM" id="SSF47384">
    <property type="entry name" value="Homodimeric domain of signal transducing histidine kinase"/>
    <property type="match status" value="1"/>
</dbReference>
<evidence type="ECO:0000256" key="3">
    <source>
        <dbReference type="ARBA" id="ARBA00012438"/>
    </source>
</evidence>
<dbReference type="SMART" id="SM00304">
    <property type="entry name" value="HAMP"/>
    <property type="match status" value="1"/>
</dbReference>
<dbReference type="Gene3D" id="3.30.565.10">
    <property type="entry name" value="Histidine kinase-like ATPase, C-terminal domain"/>
    <property type="match status" value="1"/>
</dbReference>
<dbReference type="PROSITE" id="PS50885">
    <property type="entry name" value="HAMP"/>
    <property type="match status" value="1"/>
</dbReference>
<accession>A0A370DK05</accession>
<protein>
    <recommendedName>
        <fullName evidence="3">histidine kinase</fullName>
        <ecNumber evidence="3">2.7.13.3</ecNumber>
    </recommendedName>
</protein>
<feature type="domain" description="Histidine kinase" evidence="9">
    <location>
        <begin position="246"/>
        <end position="463"/>
    </location>
</feature>
<dbReference type="PANTHER" id="PTHR43711:SF26">
    <property type="entry name" value="SENSOR HISTIDINE KINASE RCSC"/>
    <property type="match status" value="1"/>
</dbReference>
<dbReference type="InterPro" id="IPR003661">
    <property type="entry name" value="HisK_dim/P_dom"/>
</dbReference>
<evidence type="ECO:0000256" key="5">
    <source>
        <dbReference type="ARBA" id="ARBA00022679"/>
    </source>
</evidence>
<evidence type="ECO:0000259" key="10">
    <source>
        <dbReference type="PROSITE" id="PS50885"/>
    </source>
</evidence>
<evidence type="ECO:0000256" key="6">
    <source>
        <dbReference type="ARBA" id="ARBA00022777"/>
    </source>
</evidence>
<evidence type="ECO:0000313" key="12">
    <source>
        <dbReference type="Proteomes" id="UP000254266"/>
    </source>
</evidence>
<dbReference type="GO" id="GO:0000155">
    <property type="term" value="F:phosphorelay sensor kinase activity"/>
    <property type="evidence" value="ECO:0007669"/>
    <property type="project" value="InterPro"/>
</dbReference>
<comment type="catalytic activity">
    <reaction evidence="1">
        <text>ATP + protein L-histidine = ADP + protein N-phospho-L-histidine.</text>
        <dbReference type="EC" id="2.7.13.3"/>
    </reaction>
</comment>
<organism evidence="11 12">
    <name type="scientific">endosymbiont of Galathealinum brachiosum</name>
    <dbReference type="NCBI Taxonomy" id="2200906"/>
    <lineage>
        <taxon>Bacteria</taxon>
        <taxon>Pseudomonadati</taxon>
        <taxon>Pseudomonadota</taxon>
        <taxon>Gammaproteobacteria</taxon>
        <taxon>sulfur-oxidizing symbionts</taxon>
    </lineage>
</organism>
<dbReference type="GO" id="GO:0016020">
    <property type="term" value="C:membrane"/>
    <property type="evidence" value="ECO:0007669"/>
    <property type="project" value="UniProtKB-SubCell"/>
</dbReference>
<keyword evidence="8" id="KW-0812">Transmembrane</keyword>
<dbReference type="FunFam" id="1.10.287.130:FF:000001">
    <property type="entry name" value="Two-component sensor histidine kinase"/>
    <property type="match status" value="1"/>
</dbReference>
<reference evidence="11 12" key="1">
    <citation type="journal article" date="2018" name="ISME J.">
        <title>Endosymbiont genomes yield clues of tubeworm success.</title>
        <authorList>
            <person name="Li Y."/>
            <person name="Liles M.R."/>
            <person name="Halanych K.M."/>
        </authorList>
    </citation>
    <scope>NUCLEOTIDE SEQUENCE [LARGE SCALE GENOMIC DNA]</scope>
    <source>
        <strain evidence="11">A1464</strain>
    </source>
</reference>
<dbReference type="CDD" id="cd06225">
    <property type="entry name" value="HAMP"/>
    <property type="match status" value="1"/>
</dbReference>
<keyword evidence="8" id="KW-0472">Membrane</keyword>
<dbReference type="SUPFAM" id="SSF158472">
    <property type="entry name" value="HAMP domain-like"/>
    <property type="match status" value="1"/>
</dbReference>